<protein>
    <recommendedName>
        <fullName evidence="2">Cell division protein ZapA</fullName>
    </recommendedName>
    <alternativeName>
        <fullName evidence="9">Z ring-associated protein ZapA</fullName>
    </alternativeName>
</protein>
<keyword evidence="3" id="KW-0963">Cytoplasm</keyword>
<organism evidence="10 11">
    <name type="scientific">Terrihabitans rhizophilus</name>
    <dbReference type="NCBI Taxonomy" id="3092662"/>
    <lineage>
        <taxon>Bacteria</taxon>
        <taxon>Pseudomonadati</taxon>
        <taxon>Pseudomonadota</taxon>
        <taxon>Alphaproteobacteria</taxon>
        <taxon>Hyphomicrobiales</taxon>
        <taxon>Terrihabitans</taxon>
    </lineage>
</organism>
<evidence type="ECO:0000313" key="11">
    <source>
        <dbReference type="Proteomes" id="UP001274321"/>
    </source>
</evidence>
<evidence type="ECO:0000256" key="8">
    <source>
        <dbReference type="ARBA" id="ARBA00026068"/>
    </source>
</evidence>
<comment type="subunit">
    <text evidence="8">Homodimer. Interacts with FtsZ.</text>
</comment>
<dbReference type="SUPFAM" id="SSF102829">
    <property type="entry name" value="Cell division protein ZapA-like"/>
    <property type="match status" value="1"/>
</dbReference>
<dbReference type="PANTHER" id="PTHR34981:SF1">
    <property type="entry name" value="CELL DIVISION PROTEIN ZAPA"/>
    <property type="match status" value="1"/>
</dbReference>
<dbReference type="RefSeq" id="WP_319844839.1">
    <property type="nucleotide sequence ID" value="NZ_JAXAFJ010000006.1"/>
</dbReference>
<dbReference type="InterPro" id="IPR007838">
    <property type="entry name" value="Cell_div_ZapA-like"/>
</dbReference>
<evidence type="ECO:0000256" key="5">
    <source>
        <dbReference type="ARBA" id="ARBA00023210"/>
    </source>
</evidence>
<keyword evidence="4 10" id="KW-0132">Cell division</keyword>
<proteinExistence type="predicted"/>
<dbReference type="EMBL" id="JAXAFJ010000006">
    <property type="protein sequence ID" value="MDX6806716.1"/>
    <property type="molecule type" value="Genomic_DNA"/>
</dbReference>
<evidence type="ECO:0000256" key="2">
    <source>
        <dbReference type="ARBA" id="ARBA00015195"/>
    </source>
</evidence>
<keyword evidence="6" id="KW-0131">Cell cycle</keyword>
<name>A0ABU4RV28_9HYPH</name>
<evidence type="ECO:0000256" key="1">
    <source>
        <dbReference type="ARBA" id="ARBA00004496"/>
    </source>
</evidence>
<evidence type="ECO:0000256" key="3">
    <source>
        <dbReference type="ARBA" id="ARBA00022490"/>
    </source>
</evidence>
<keyword evidence="11" id="KW-1185">Reference proteome</keyword>
<comment type="function">
    <text evidence="7">Activator of cell division through the inhibition of FtsZ GTPase activity, therefore promoting FtsZ assembly into bundles of protofilaments necessary for the formation of the division Z ring. It is recruited early at mid-cell but it is not essential for cell division.</text>
</comment>
<reference evidence="10 11" key="1">
    <citation type="submission" date="2023-11" db="EMBL/GenBank/DDBJ databases">
        <authorList>
            <person name="Bao R."/>
        </authorList>
    </citation>
    <scope>NUCLEOTIDE SEQUENCE [LARGE SCALE GENOMIC DNA]</scope>
    <source>
        <strain evidence="10 11">PJ23</strain>
    </source>
</reference>
<gene>
    <name evidence="10" type="ORF">SCD90_11630</name>
</gene>
<sequence>MAEVSVSIAGRSYRMACDDGQEEHLHELSKAVDDKINAMRKSFGEIGDLRLTVMASVVLADELSDLRRQVEAMRSDTAQLKSADQEELDARRAGEFETAAAIDAVVKRLEAVAKELNAGRRDAGTGADEDDALN</sequence>
<dbReference type="Pfam" id="PF05164">
    <property type="entry name" value="ZapA"/>
    <property type="match status" value="1"/>
</dbReference>
<comment type="subcellular location">
    <subcellularLocation>
        <location evidence="1">Cytoplasm</location>
    </subcellularLocation>
</comment>
<dbReference type="Proteomes" id="UP001274321">
    <property type="component" value="Unassembled WGS sequence"/>
</dbReference>
<keyword evidence="5" id="KW-0717">Septation</keyword>
<dbReference type="PANTHER" id="PTHR34981">
    <property type="entry name" value="CELL DIVISION PROTEIN ZAPA"/>
    <property type="match status" value="1"/>
</dbReference>
<evidence type="ECO:0000256" key="4">
    <source>
        <dbReference type="ARBA" id="ARBA00022618"/>
    </source>
</evidence>
<dbReference type="InterPro" id="IPR042233">
    <property type="entry name" value="Cell_div_ZapA_N"/>
</dbReference>
<evidence type="ECO:0000256" key="6">
    <source>
        <dbReference type="ARBA" id="ARBA00023306"/>
    </source>
</evidence>
<evidence type="ECO:0000256" key="7">
    <source>
        <dbReference type="ARBA" id="ARBA00024910"/>
    </source>
</evidence>
<comment type="caution">
    <text evidence="10">The sequence shown here is derived from an EMBL/GenBank/DDBJ whole genome shotgun (WGS) entry which is preliminary data.</text>
</comment>
<accession>A0ABU4RV28</accession>
<evidence type="ECO:0000256" key="9">
    <source>
        <dbReference type="ARBA" id="ARBA00033158"/>
    </source>
</evidence>
<dbReference type="GO" id="GO:0051301">
    <property type="term" value="P:cell division"/>
    <property type="evidence" value="ECO:0007669"/>
    <property type="project" value="UniProtKB-KW"/>
</dbReference>
<evidence type="ECO:0000313" key="10">
    <source>
        <dbReference type="EMBL" id="MDX6806716.1"/>
    </source>
</evidence>
<dbReference type="InterPro" id="IPR036192">
    <property type="entry name" value="Cell_div_ZapA-like_sf"/>
</dbReference>
<dbReference type="Gene3D" id="3.30.160.880">
    <property type="entry name" value="Cell division protein ZapA protomer, N-terminal domain"/>
    <property type="match status" value="1"/>
</dbReference>